<dbReference type="SUPFAM" id="SSF54593">
    <property type="entry name" value="Glyoxalase/Bleomycin resistance protein/Dihydroxybiphenyl dioxygenase"/>
    <property type="match status" value="1"/>
</dbReference>
<dbReference type="Proteomes" id="UP001597387">
    <property type="component" value="Unassembled WGS sequence"/>
</dbReference>
<dbReference type="RefSeq" id="WP_255900742.1">
    <property type="nucleotide sequence ID" value="NZ_JAFMZO010000002.1"/>
</dbReference>
<proteinExistence type="predicted"/>
<gene>
    <name evidence="1" type="ORF">ACFSJU_14010</name>
</gene>
<reference evidence="2" key="1">
    <citation type="journal article" date="2019" name="Int. J. Syst. Evol. Microbiol.">
        <title>The Global Catalogue of Microorganisms (GCM) 10K type strain sequencing project: providing services to taxonomists for standard genome sequencing and annotation.</title>
        <authorList>
            <consortium name="The Broad Institute Genomics Platform"/>
            <consortium name="The Broad Institute Genome Sequencing Center for Infectious Disease"/>
            <person name="Wu L."/>
            <person name="Ma J."/>
        </authorList>
    </citation>
    <scope>NUCLEOTIDE SEQUENCE [LARGE SCALE GENOMIC DNA]</scope>
    <source>
        <strain evidence="2">KCTC 42217</strain>
    </source>
</reference>
<sequence length="83" mass="9910">MKKAQLYITFNGNTDETFNFYRSVYGGEFMVRLNIPKRLKRESIPRFCKVAYIVLITGQRVFFSTTQNHELDFDTDFQELFHS</sequence>
<dbReference type="EMBL" id="JBHUHZ010000002">
    <property type="protein sequence ID" value="MFD2163519.1"/>
    <property type="molecule type" value="Genomic_DNA"/>
</dbReference>
<dbReference type="Gene3D" id="3.10.180.10">
    <property type="entry name" value="2,3-Dihydroxybiphenyl 1,2-Dioxygenase, domain 1"/>
    <property type="match status" value="1"/>
</dbReference>
<dbReference type="InterPro" id="IPR029068">
    <property type="entry name" value="Glyas_Bleomycin-R_OHBP_Dase"/>
</dbReference>
<keyword evidence="2" id="KW-1185">Reference proteome</keyword>
<organism evidence="1 2">
    <name type="scientific">Paradesertivirga mongoliensis</name>
    <dbReference type="NCBI Taxonomy" id="2100740"/>
    <lineage>
        <taxon>Bacteria</taxon>
        <taxon>Pseudomonadati</taxon>
        <taxon>Bacteroidota</taxon>
        <taxon>Sphingobacteriia</taxon>
        <taxon>Sphingobacteriales</taxon>
        <taxon>Sphingobacteriaceae</taxon>
        <taxon>Paradesertivirga</taxon>
    </lineage>
</organism>
<comment type="caution">
    <text evidence="1">The sequence shown here is derived from an EMBL/GenBank/DDBJ whole genome shotgun (WGS) entry which is preliminary data.</text>
</comment>
<evidence type="ECO:0008006" key="3">
    <source>
        <dbReference type="Google" id="ProtNLM"/>
    </source>
</evidence>
<accession>A0ABW4ZN45</accession>
<evidence type="ECO:0000313" key="2">
    <source>
        <dbReference type="Proteomes" id="UP001597387"/>
    </source>
</evidence>
<name>A0ABW4ZN45_9SPHI</name>
<protein>
    <recommendedName>
        <fullName evidence="3">Glyoxalase</fullName>
    </recommendedName>
</protein>
<evidence type="ECO:0000313" key="1">
    <source>
        <dbReference type="EMBL" id="MFD2163519.1"/>
    </source>
</evidence>